<keyword evidence="7" id="KW-1185">Reference proteome</keyword>
<evidence type="ECO:0000256" key="4">
    <source>
        <dbReference type="SAM" id="SignalP"/>
    </source>
</evidence>
<dbReference type="Ensembl" id="ENSCATT00000068278.1">
    <property type="protein sequence ID" value="ENSCATP00000043837.1"/>
    <property type="gene ID" value="ENSCATG00000044431.1"/>
</dbReference>
<accession>A0A2K5P2B2</accession>
<dbReference type="GO" id="GO:0036094">
    <property type="term" value="F:small molecule binding"/>
    <property type="evidence" value="ECO:0007669"/>
    <property type="project" value="InterPro"/>
</dbReference>
<reference evidence="6" key="2">
    <citation type="submission" date="2025-09" db="UniProtKB">
        <authorList>
            <consortium name="Ensembl"/>
        </authorList>
    </citation>
    <scope>IDENTIFICATION</scope>
</reference>
<gene>
    <name evidence="6" type="primary">LCN6</name>
</gene>
<dbReference type="GO" id="GO:0051592">
    <property type="term" value="P:response to calcium ion"/>
    <property type="evidence" value="ECO:0007669"/>
    <property type="project" value="Ensembl"/>
</dbReference>
<dbReference type="InterPro" id="IPR022272">
    <property type="entry name" value="Lipocalin_CS"/>
</dbReference>
<dbReference type="InterPro" id="IPR000566">
    <property type="entry name" value="Lipocln_cytosolic_FA-bd_dom"/>
</dbReference>
<dbReference type="STRING" id="9531.ENSCATP00000043837"/>
<comment type="similarity">
    <text evidence="1 2">Belongs to the calycin superfamily. Lipocalin family.</text>
</comment>
<dbReference type="SUPFAM" id="SSF50814">
    <property type="entry name" value="Lipocalins"/>
    <property type="match status" value="1"/>
</dbReference>
<evidence type="ECO:0000313" key="7">
    <source>
        <dbReference type="Proteomes" id="UP000233060"/>
    </source>
</evidence>
<dbReference type="Pfam" id="PF00061">
    <property type="entry name" value="Lipocalin"/>
    <property type="match status" value="1"/>
</dbReference>
<name>A0A2K5P2B2_CERAT</name>
<feature type="compositionally biased region" description="Polar residues" evidence="3">
    <location>
        <begin position="215"/>
        <end position="226"/>
    </location>
</feature>
<dbReference type="GO" id="GO:0007340">
    <property type="term" value="P:acrosome reaction"/>
    <property type="evidence" value="ECO:0007669"/>
    <property type="project" value="Ensembl"/>
</dbReference>
<feature type="region of interest" description="Disordered" evidence="3">
    <location>
        <begin position="176"/>
        <end position="226"/>
    </location>
</feature>
<dbReference type="InterPro" id="IPR002345">
    <property type="entry name" value="Lipocalin"/>
</dbReference>
<dbReference type="PANTHER" id="PTHR11430:SF10">
    <property type="entry name" value="EPIDIDYMAL-SPECIFIC LIPOCALIN-6"/>
    <property type="match status" value="1"/>
</dbReference>
<sequence>MGGLSPSCFLPGLLLAALLALVAVPRAQAAWLGRLDPKQLLGPWYVLAVASREKSFAVEKDMKNVAGVVVTLTPENNLRLLSSQHGLQGCSQSVTELLKRNSGWVFENPSIGVLELRVLATNFRDYAIIFTQLEFGDEPFNTVELYSRTEAASQEAMGLFTKWSRGLGFLSQQQAQLQKDRECPPEQPQGRLGASSGAHRARWGGTDPGADSGFCLTQSLSGSQAG</sequence>
<proteinExistence type="inferred from homology"/>
<dbReference type="PANTHER" id="PTHR11430">
    <property type="entry name" value="LIPOCALIN"/>
    <property type="match status" value="1"/>
</dbReference>
<dbReference type="OMA" id="VMVTLTP"/>
<dbReference type="GO" id="GO:0048469">
    <property type="term" value="P:cell maturation"/>
    <property type="evidence" value="ECO:0007669"/>
    <property type="project" value="Ensembl"/>
</dbReference>
<dbReference type="Gene3D" id="2.40.128.20">
    <property type="match status" value="1"/>
</dbReference>
<protein>
    <submittedName>
        <fullName evidence="6">Lipocalin 6</fullName>
    </submittedName>
</protein>
<dbReference type="GO" id="GO:0055074">
    <property type="term" value="P:calcium ion homeostasis"/>
    <property type="evidence" value="ECO:0007669"/>
    <property type="project" value="Ensembl"/>
</dbReference>
<dbReference type="PROSITE" id="PS00213">
    <property type="entry name" value="LIPOCALIN"/>
    <property type="match status" value="1"/>
</dbReference>
<feature type="signal peptide" evidence="4">
    <location>
        <begin position="1"/>
        <end position="29"/>
    </location>
</feature>
<dbReference type="Proteomes" id="UP000233060">
    <property type="component" value="Unassembled WGS sequence"/>
</dbReference>
<evidence type="ECO:0000256" key="3">
    <source>
        <dbReference type="SAM" id="MobiDB-lite"/>
    </source>
</evidence>
<dbReference type="InterPro" id="IPR012674">
    <property type="entry name" value="Calycin"/>
</dbReference>
<dbReference type="AlphaFoldDB" id="A0A2K5P2B2"/>
<dbReference type="GO" id="GO:0019725">
    <property type="term" value="P:cellular homeostasis"/>
    <property type="evidence" value="ECO:0007669"/>
    <property type="project" value="Ensembl"/>
</dbReference>
<evidence type="ECO:0000313" key="6">
    <source>
        <dbReference type="Ensembl" id="ENSCATP00000043837.1"/>
    </source>
</evidence>
<dbReference type="CDD" id="cd19426">
    <property type="entry name" value="lipocalin_6"/>
    <property type="match status" value="1"/>
</dbReference>
<reference evidence="6" key="1">
    <citation type="submission" date="2025-08" db="UniProtKB">
        <authorList>
            <consortium name="Ensembl"/>
        </authorList>
    </citation>
    <scope>IDENTIFICATION</scope>
</reference>
<feature type="chain" id="PRO_5014419285" evidence="4">
    <location>
        <begin position="30"/>
        <end position="226"/>
    </location>
</feature>
<evidence type="ECO:0000256" key="1">
    <source>
        <dbReference type="ARBA" id="ARBA00006889"/>
    </source>
</evidence>
<keyword evidence="4" id="KW-0732">Signal</keyword>
<feature type="domain" description="Lipocalin/cytosolic fatty-acid binding" evidence="5">
    <location>
        <begin position="42"/>
        <end position="171"/>
    </location>
</feature>
<dbReference type="GeneTree" id="ENSGT01050000244868"/>
<evidence type="ECO:0000256" key="2">
    <source>
        <dbReference type="RuleBase" id="RU003695"/>
    </source>
</evidence>
<organism evidence="6 7">
    <name type="scientific">Cercocebus atys</name>
    <name type="common">Sooty mangabey</name>
    <name type="synonym">Cercocebus torquatus atys</name>
    <dbReference type="NCBI Taxonomy" id="9531"/>
    <lineage>
        <taxon>Eukaryota</taxon>
        <taxon>Metazoa</taxon>
        <taxon>Chordata</taxon>
        <taxon>Craniata</taxon>
        <taxon>Vertebrata</taxon>
        <taxon>Euteleostomi</taxon>
        <taxon>Mammalia</taxon>
        <taxon>Eutheria</taxon>
        <taxon>Euarchontoglires</taxon>
        <taxon>Primates</taxon>
        <taxon>Haplorrhini</taxon>
        <taxon>Catarrhini</taxon>
        <taxon>Cercopithecidae</taxon>
        <taxon>Cercopithecinae</taxon>
        <taxon>Cercocebus</taxon>
    </lineage>
</organism>
<evidence type="ECO:0000259" key="5">
    <source>
        <dbReference type="Pfam" id="PF00061"/>
    </source>
</evidence>